<evidence type="ECO:0000256" key="4">
    <source>
        <dbReference type="ARBA" id="ARBA00069197"/>
    </source>
</evidence>
<sequence length="300" mass="32344">MAARLSSAQDYESLVDQYDTWMFDCDGVLWQGSNPVDGAMDVLQILRHRGKRVIFVTNNASQSRKSYKKKFDKLGLEVHVDEIYGSAYASAVYISTVMKLPKDKKVFVIGMSGIEEELTEEGVSYIGGTDPADNTLEPFSLSNFTLDTSVGAVLCGLDTSINYTKLSKAYQYLTRNPVCEFLATNTDSTYPAAGGTLIGAGSISAPLAFAVGKEPLCIGKPAKTMLDCIQAKVHFDPKKTIMVGDRLNTDILFGQQGGLATLLVLTGITKEIEITGPSPSPIVPDYVTASIGDLRAVGKQ</sequence>
<evidence type="ECO:0000256" key="1">
    <source>
        <dbReference type="ARBA" id="ARBA00022801"/>
    </source>
</evidence>
<evidence type="ECO:0000256" key="2">
    <source>
        <dbReference type="ARBA" id="ARBA00050247"/>
    </source>
</evidence>
<dbReference type="InterPro" id="IPR023214">
    <property type="entry name" value="HAD_sf"/>
</dbReference>
<evidence type="ECO:0000256" key="3">
    <source>
        <dbReference type="ARBA" id="ARBA00066659"/>
    </source>
</evidence>
<keyword evidence="8" id="KW-0479">Metal-binding</keyword>
<evidence type="ECO:0000313" key="9">
    <source>
        <dbReference type="EMBL" id="EIW79784.1"/>
    </source>
</evidence>
<evidence type="ECO:0000256" key="7">
    <source>
        <dbReference type="PIRSR" id="PIRSR000915-2"/>
    </source>
</evidence>
<dbReference type="AlphaFoldDB" id="A0A5M3MLY9"/>
<dbReference type="InterPro" id="IPR006357">
    <property type="entry name" value="HAD-SF_hydro_IIA"/>
</dbReference>
<dbReference type="KEGG" id="cput:CONPUDRAFT_106476"/>
<dbReference type="Proteomes" id="UP000053558">
    <property type="component" value="Unassembled WGS sequence"/>
</dbReference>
<dbReference type="OMA" id="PPMHRET"/>
<dbReference type="Pfam" id="PF13242">
    <property type="entry name" value="Hydrolase_like"/>
    <property type="match status" value="1"/>
</dbReference>
<dbReference type="PIRSF" id="PIRSF000915">
    <property type="entry name" value="PGP-type_phosphatase"/>
    <property type="match status" value="1"/>
</dbReference>
<evidence type="ECO:0000313" key="10">
    <source>
        <dbReference type="Proteomes" id="UP000053558"/>
    </source>
</evidence>
<dbReference type="EC" id="3.1.3.41" evidence="3 5"/>
<dbReference type="InterPro" id="IPR036412">
    <property type="entry name" value="HAD-like_sf"/>
</dbReference>
<dbReference type="PANTHER" id="PTHR19288:SF46">
    <property type="entry name" value="HALOACID DEHALOGENASE-LIKE HYDROLASE DOMAIN-CONTAINING PROTEIN 2"/>
    <property type="match status" value="1"/>
</dbReference>
<comment type="catalytic activity">
    <reaction evidence="2 5">
        <text>4-nitrophenyl phosphate + H2O = 4-nitrophenol + phosphate + H(+)</text>
        <dbReference type="Rhea" id="RHEA:21664"/>
        <dbReference type="ChEBI" id="CHEBI:15377"/>
        <dbReference type="ChEBI" id="CHEBI:15378"/>
        <dbReference type="ChEBI" id="CHEBI:43474"/>
        <dbReference type="ChEBI" id="CHEBI:57917"/>
        <dbReference type="ChEBI" id="CHEBI:61146"/>
        <dbReference type="EC" id="3.1.3.41"/>
    </reaction>
</comment>
<feature type="active site" description="Nucleophile" evidence="6">
    <location>
        <position position="24"/>
    </location>
</feature>
<dbReference type="NCBIfam" id="TIGR01452">
    <property type="entry name" value="PGP_euk"/>
    <property type="match status" value="1"/>
</dbReference>
<dbReference type="SUPFAM" id="SSF56784">
    <property type="entry name" value="HAD-like"/>
    <property type="match status" value="1"/>
</dbReference>
<gene>
    <name evidence="9" type="ORF">CONPUDRAFT_106476</name>
</gene>
<evidence type="ECO:0000256" key="8">
    <source>
        <dbReference type="PIRSR" id="PIRSR000915-3"/>
    </source>
</evidence>
<evidence type="ECO:0000256" key="5">
    <source>
        <dbReference type="PIRNR" id="PIRNR000915"/>
    </source>
</evidence>
<feature type="binding site" evidence="8">
    <location>
        <position position="245"/>
    </location>
    <ligand>
        <name>Mg(2+)</name>
        <dbReference type="ChEBI" id="CHEBI:18420"/>
    </ligand>
</feature>
<dbReference type="PANTHER" id="PTHR19288">
    <property type="entry name" value="4-NITROPHENYLPHOSPHATASE-RELATED"/>
    <property type="match status" value="1"/>
</dbReference>
<feature type="binding site" evidence="8">
    <location>
        <position position="26"/>
    </location>
    <ligand>
        <name>Mg(2+)</name>
        <dbReference type="ChEBI" id="CHEBI:18420"/>
    </ligand>
</feature>
<organism evidence="9 10">
    <name type="scientific">Coniophora puteana (strain RWD-64-598)</name>
    <name type="common">Brown rot fungus</name>
    <dbReference type="NCBI Taxonomy" id="741705"/>
    <lineage>
        <taxon>Eukaryota</taxon>
        <taxon>Fungi</taxon>
        <taxon>Dikarya</taxon>
        <taxon>Basidiomycota</taxon>
        <taxon>Agaricomycotina</taxon>
        <taxon>Agaricomycetes</taxon>
        <taxon>Agaricomycetidae</taxon>
        <taxon>Boletales</taxon>
        <taxon>Coniophorineae</taxon>
        <taxon>Coniophoraceae</taxon>
        <taxon>Coniophora</taxon>
    </lineage>
</organism>
<dbReference type="RefSeq" id="XP_007770130.1">
    <property type="nucleotide sequence ID" value="XM_007771940.1"/>
</dbReference>
<feature type="binding site" evidence="8">
    <location>
        <position position="24"/>
    </location>
    <ligand>
        <name>Mg(2+)</name>
        <dbReference type="ChEBI" id="CHEBI:18420"/>
    </ligand>
</feature>
<proteinExistence type="predicted"/>
<dbReference type="GO" id="GO:0008967">
    <property type="term" value="F:phosphoglycolate phosphatase activity"/>
    <property type="evidence" value="ECO:0007669"/>
    <property type="project" value="TreeGrafter"/>
</dbReference>
<comment type="caution">
    <text evidence="9">The sequence shown here is derived from an EMBL/GenBank/DDBJ whole genome shotgun (WGS) entry which is preliminary data.</text>
</comment>
<name>A0A5M3MLY9_CONPW</name>
<keyword evidence="8" id="KW-0460">Magnesium</keyword>
<comment type="cofactor">
    <cofactor evidence="8">
        <name>Mg(2+)</name>
        <dbReference type="ChEBI" id="CHEBI:18420"/>
    </cofactor>
    <text evidence="8">Divalent metal ions. Mg(2+) is the most effective.</text>
</comment>
<dbReference type="GO" id="GO:0046872">
    <property type="term" value="F:metal ion binding"/>
    <property type="evidence" value="ECO:0007669"/>
    <property type="project" value="UniProtKB-KW"/>
</dbReference>
<dbReference type="EMBL" id="JH711580">
    <property type="protein sequence ID" value="EIW79784.1"/>
    <property type="molecule type" value="Genomic_DNA"/>
</dbReference>
<dbReference type="GO" id="GO:0004035">
    <property type="term" value="F:alkaline phosphatase activity"/>
    <property type="evidence" value="ECO:0007669"/>
    <property type="project" value="UniProtKB-ARBA"/>
</dbReference>
<dbReference type="InterPro" id="IPR006349">
    <property type="entry name" value="PGP_euk"/>
</dbReference>
<keyword evidence="10" id="KW-1185">Reference proteome</keyword>
<protein>
    <recommendedName>
        <fullName evidence="4 5">4-nitrophenylphosphatase</fullName>
        <shortName evidence="5">PNPPase</shortName>
        <ecNumber evidence="3 5">3.1.3.41</ecNumber>
    </recommendedName>
</protein>
<dbReference type="NCBIfam" id="TIGR01460">
    <property type="entry name" value="HAD-SF-IIA"/>
    <property type="match status" value="1"/>
</dbReference>
<accession>A0A5M3MLY9</accession>
<dbReference type="OrthoDB" id="413953at2759"/>
<dbReference type="FunFam" id="3.40.50.1000:FF:000039">
    <property type="entry name" value="Phosphoglycolate phosphatase"/>
    <property type="match status" value="1"/>
</dbReference>
<keyword evidence="1 5" id="KW-0378">Hydrolase</keyword>
<evidence type="ECO:0000256" key="6">
    <source>
        <dbReference type="PIRSR" id="PIRSR000915-1"/>
    </source>
</evidence>
<dbReference type="GO" id="GO:0005737">
    <property type="term" value="C:cytoplasm"/>
    <property type="evidence" value="ECO:0007669"/>
    <property type="project" value="TreeGrafter"/>
</dbReference>
<dbReference type="GeneID" id="19198594"/>
<feature type="active site" description="Proton donor" evidence="6">
    <location>
        <position position="26"/>
    </location>
</feature>
<reference evidence="10" key="1">
    <citation type="journal article" date="2012" name="Science">
        <title>The Paleozoic origin of enzymatic lignin decomposition reconstructed from 31 fungal genomes.</title>
        <authorList>
            <person name="Floudas D."/>
            <person name="Binder M."/>
            <person name="Riley R."/>
            <person name="Barry K."/>
            <person name="Blanchette R.A."/>
            <person name="Henrissat B."/>
            <person name="Martinez A.T."/>
            <person name="Otillar R."/>
            <person name="Spatafora J.W."/>
            <person name="Yadav J.S."/>
            <person name="Aerts A."/>
            <person name="Benoit I."/>
            <person name="Boyd A."/>
            <person name="Carlson A."/>
            <person name="Copeland A."/>
            <person name="Coutinho P.M."/>
            <person name="de Vries R.P."/>
            <person name="Ferreira P."/>
            <person name="Findley K."/>
            <person name="Foster B."/>
            <person name="Gaskell J."/>
            <person name="Glotzer D."/>
            <person name="Gorecki P."/>
            <person name="Heitman J."/>
            <person name="Hesse C."/>
            <person name="Hori C."/>
            <person name="Igarashi K."/>
            <person name="Jurgens J.A."/>
            <person name="Kallen N."/>
            <person name="Kersten P."/>
            <person name="Kohler A."/>
            <person name="Kuees U."/>
            <person name="Kumar T.K.A."/>
            <person name="Kuo A."/>
            <person name="LaButti K."/>
            <person name="Larrondo L.F."/>
            <person name="Lindquist E."/>
            <person name="Ling A."/>
            <person name="Lombard V."/>
            <person name="Lucas S."/>
            <person name="Lundell T."/>
            <person name="Martin R."/>
            <person name="McLaughlin D.J."/>
            <person name="Morgenstern I."/>
            <person name="Morin E."/>
            <person name="Murat C."/>
            <person name="Nagy L.G."/>
            <person name="Nolan M."/>
            <person name="Ohm R.A."/>
            <person name="Patyshakuliyeva A."/>
            <person name="Rokas A."/>
            <person name="Ruiz-Duenas F.J."/>
            <person name="Sabat G."/>
            <person name="Salamov A."/>
            <person name="Samejima M."/>
            <person name="Schmutz J."/>
            <person name="Slot J.C."/>
            <person name="St John F."/>
            <person name="Stenlid J."/>
            <person name="Sun H."/>
            <person name="Sun S."/>
            <person name="Syed K."/>
            <person name="Tsang A."/>
            <person name="Wiebenga A."/>
            <person name="Young D."/>
            <person name="Pisabarro A."/>
            <person name="Eastwood D.C."/>
            <person name="Martin F."/>
            <person name="Cullen D."/>
            <person name="Grigoriev I.V."/>
            <person name="Hibbett D.S."/>
        </authorList>
    </citation>
    <scope>NUCLEOTIDE SEQUENCE [LARGE SCALE GENOMIC DNA]</scope>
    <source>
        <strain evidence="10">RWD-64-598 SS2</strain>
    </source>
</reference>
<dbReference type="Pfam" id="PF13344">
    <property type="entry name" value="Hydrolase_6"/>
    <property type="match status" value="1"/>
</dbReference>
<feature type="binding site" evidence="7">
    <location>
        <position position="220"/>
    </location>
    <ligand>
        <name>substrate</name>
    </ligand>
</feature>
<dbReference type="Gene3D" id="3.40.50.1000">
    <property type="entry name" value="HAD superfamily/HAD-like"/>
    <property type="match status" value="2"/>
</dbReference>